<accession>A0ABU3PXT9</accession>
<reference evidence="1 2" key="1">
    <citation type="submission" date="2023-08" db="EMBL/GenBank/DDBJ databases">
        <title>Nocardioides seae sp. nov., a bacterium isolated from a soil.</title>
        <authorList>
            <person name="Wang X."/>
        </authorList>
    </citation>
    <scope>NUCLEOTIDE SEQUENCE [LARGE SCALE GENOMIC DNA]</scope>
    <source>
        <strain evidence="1 2">YZH12</strain>
    </source>
</reference>
<comment type="caution">
    <text evidence="1">The sequence shown here is derived from an EMBL/GenBank/DDBJ whole genome shotgun (WGS) entry which is preliminary data.</text>
</comment>
<name>A0ABU3PXT9_9ACTN</name>
<evidence type="ECO:0000313" key="2">
    <source>
        <dbReference type="Proteomes" id="UP001268542"/>
    </source>
</evidence>
<protein>
    <recommendedName>
        <fullName evidence="3">DUF559 domain-containing protein</fullName>
    </recommendedName>
</protein>
<evidence type="ECO:0008006" key="3">
    <source>
        <dbReference type="Google" id="ProtNLM"/>
    </source>
</evidence>
<organism evidence="1 2">
    <name type="scientific">Nocardioides imazamoxiresistens</name>
    <dbReference type="NCBI Taxonomy" id="3231893"/>
    <lineage>
        <taxon>Bacteria</taxon>
        <taxon>Bacillati</taxon>
        <taxon>Actinomycetota</taxon>
        <taxon>Actinomycetes</taxon>
        <taxon>Propionibacteriales</taxon>
        <taxon>Nocardioidaceae</taxon>
        <taxon>Nocardioides</taxon>
    </lineage>
</organism>
<dbReference type="RefSeq" id="WP_315733533.1">
    <property type="nucleotide sequence ID" value="NZ_JAVYII010000005.1"/>
</dbReference>
<keyword evidence="2" id="KW-1185">Reference proteome</keyword>
<dbReference type="Proteomes" id="UP001268542">
    <property type="component" value="Unassembled WGS sequence"/>
</dbReference>
<proteinExistence type="predicted"/>
<dbReference type="EMBL" id="JAVYII010000005">
    <property type="protein sequence ID" value="MDT9594050.1"/>
    <property type="molecule type" value="Genomic_DNA"/>
</dbReference>
<gene>
    <name evidence="1" type="ORF">RDV89_13285</name>
</gene>
<sequence length="317" mass="35421">MSLAPPDDRRRARREPWRVDLDRLAGDQAGVVSRQQLRHLGVHREEVRRRVALRQWTARTPNVVGLTTGVPDVLQRRWTGVLHPPGDAALAGRTALEVHGVRGWESPLVCVVVPVGQHHPVAGFEWVRTRRPFVAWTVRKDGLPTLRVEPAALLLASRLTHPRSAVGVVAACVQQRRTTAEALRVWLDRLQPLPRTKLLTAVLEDIAGGAQSVAEIDLGHVCRRAGLAPPARQRRRRDSAGRRRWTDAEWDLPDGVVLVLEVDGAFHMEATAWTDDKRRHRRLTSRHRIVIGCTALELRVAPDDVARDLAAHGVPRA</sequence>
<evidence type="ECO:0000313" key="1">
    <source>
        <dbReference type="EMBL" id="MDT9594050.1"/>
    </source>
</evidence>